<keyword evidence="2 4" id="KW-0067">ATP-binding</keyword>
<keyword evidence="5" id="KW-1185">Reference proteome</keyword>
<evidence type="ECO:0000259" key="3">
    <source>
        <dbReference type="PROSITE" id="PS50893"/>
    </source>
</evidence>
<dbReference type="GO" id="GO:0016887">
    <property type="term" value="F:ATP hydrolysis activity"/>
    <property type="evidence" value="ECO:0007669"/>
    <property type="project" value="InterPro"/>
</dbReference>
<dbReference type="PROSITE" id="PS50893">
    <property type="entry name" value="ABC_TRANSPORTER_2"/>
    <property type="match status" value="2"/>
</dbReference>
<evidence type="ECO:0000256" key="1">
    <source>
        <dbReference type="ARBA" id="ARBA00022741"/>
    </source>
</evidence>
<evidence type="ECO:0000313" key="5">
    <source>
        <dbReference type="Proteomes" id="UP000069632"/>
    </source>
</evidence>
<proteinExistence type="predicted"/>
<feature type="domain" description="ABC transporter" evidence="3">
    <location>
        <begin position="2"/>
        <end position="229"/>
    </location>
</feature>
<dbReference type="InterPro" id="IPR027417">
    <property type="entry name" value="P-loop_NTPase"/>
</dbReference>
<evidence type="ECO:0000256" key="2">
    <source>
        <dbReference type="ARBA" id="ARBA00022840"/>
    </source>
</evidence>
<evidence type="ECO:0000313" key="4">
    <source>
        <dbReference type="EMBL" id="CZE48923.1"/>
    </source>
</evidence>
<dbReference type="EMBL" id="FIZP01000012">
    <property type="protein sequence ID" value="CZE48923.1"/>
    <property type="molecule type" value="Genomic_DNA"/>
</dbReference>
<name>A0A128EL06_9BACT</name>
<feature type="domain" description="ABC transporter" evidence="3">
    <location>
        <begin position="310"/>
        <end position="539"/>
    </location>
</feature>
<dbReference type="Gene3D" id="3.40.50.300">
    <property type="entry name" value="P-loop containing nucleotide triphosphate hydrolases"/>
    <property type="match status" value="2"/>
</dbReference>
<dbReference type="GO" id="GO:0005524">
    <property type="term" value="F:ATP binding"/>
    <property type="evidence" value="ECO:0007669"/>
    <property type="project" value="UniProtKB-KW"/>
</dbReference>
<dbReference type="SUPFAM" id="SSF52540">
    <property type="entry name" value="P-loop containing nucleoside triphosphate hydrolases"/>
    <property type="match status" value="2"/>
</dbReference>
<gene>
    <name evidence="4" type="primary">ybhF</name>
    <name evidence="4" type="ORF">ERS672216_01662</name>
</gene>
<reference evidence="4 5" key="1">
    <citation type="submission" date="2016-02" db="EMBL/GenBank/DDBJ databases">
        <authorList>
            <consortium name="Pathogen Informatics"/>
        </authorList>
    </citation>
    <scope>NUCLEOTIDE SEQUENCE [LARGE SCALE GENOMIC DNA]</scope>
    <source>
        <strain evidence="4 5">RC20</strain>
    </source>
</reference>
<dbReference type="RefSeq" id="WP_075540490.1">
    <property type="nucleotide sequence ID" value="NZ_CP053844.1"/>
</dbReference>
<dbReference type="Proteomes" id="UP000069632">
    <property type="component" value="Unassembled WGS sequence"/>
</dbReference>
<dbReference type="PANTHER" id="PTHR43038">
    <property type="entry name" value="ATP-BINDING CASSETTE, SUB-FAMILY H, MEMBER 1"/>
    <property type="match status" value="1"/>
</dbReference>
<dbReference type="Pfam" id="PF00005">
    <property type="entry name" value="ABC_tran"/>
    <property type="match status" value="2"/>
</dbReference>
<protein>
    <submittedName>
        <fullName evidence="4">ABC transporter, ATP-binding protein</fullName>
    </submittedName>
</protein>
<keyword evidence="1" id="KW-0547">Nucleotide-binding</keyword>
<accession>A0A128EL06</accession>
<sequence length="548" mass="60982">MIKALNLEKKFKNTTAINSISFEVKKGKITGLVGPDGAGKTTLIRLLAGLMSPTGGNLEVLGFKMPSSSQQFLSQIGYMPQNFGLYGELSCYENLRLYANLQDINDTKNRIDELLNFTNLMQFKDRFAKNLSGGMKQKLALTCALIKKPKLLLLDEPGVGVDPIARRELWSMAKELAKSGMTILWATSYQDEANSCDEVIMLNHGEILLHSTPELAKKRLENRVFVLKSDDKKSDLEKLMSDERILDAGIFGDDIKFSIRKDVKFSLLPNSKNIEPNFEDVFLDLINPKSKPTSSLAKNINIEISDAKAIQAINLTKKFGEFIATDNVNFSVKSGEIFGLLGPNGAGKSTTFKMLCGLLKPTSGQALVLNQDLYQGKSDIKRKIGYMAQKFSLYQNLNLLDNLEFFAGIYSLKGKEKKEKIASMIDDFDFSSYLRSQVSELSLGIKQRLALACSVLHSPSVLFLDEPTSGVDTLTRREFWVHINAMAKKGVCVMVTTHLMDEAEFCDKIMIIYKGKSIAVGSATKLKAQIAPNITMEQAFIELVKRHD</sequence>
<dbReference type="OrthoDB" id="9809450at2"/>
<dbReference type="InterPro" id="IPR003593">
    <property type="entry name" value="AAA+_ATPase"/>
</dbReference>
<dbReference type="PANTHER" id="PTHR43038:SF3">
    <property type="entry name" value="ABC TRANSPORTER G FAMILY MEMBER 20 ISOFORM X1"/>
    <property type="match status" value="1"/>
</dbReference>
<dbReference type="CDD" id="cd03230">
    <property type="entry name" value="ABC_DR_subfamily_A"/>
    <property type="match status" value="1"/>
</dbReference>
<dbReference type="InterPro" id="IPR003439">
    <property type="entry name" value="ABC_transporter-like_ATP-bd"/>
</dbReference>
<organism evidence="4 5">
    <name type="scientific">Campylobacter geochelonis</name>
    <dbReference type="NCBI Taxonomy" id="1780362"/>
    <lineage>
        <taxon>Bacteria</taxon>
        <taxon>Pseudomonadati</taxon>
        <taxon>Campylobacterota</taxon>
        <taxon>Epsilonproteobacteria</taxon>
        <taxon>Campylobacterales</taxon>
        <taxon>Campylobacteraceae</taxon>
        <taxon>Campylobacter</taxon>
    </lineage>
</organism>
<dbReference type="SMART" id="SM00382">
    <property type="entry name" value="AAA"/>
    <property type="match status" value="2"/>
</dbReference>
<dbReference type="AlphaFoldDB" id="A0A128EL06"/>